<protein>
    <submittedName>
        <fullName evidence="4">LCP family protein required for cell wall assembly</fullName>
    </submittedName>
</protein>
<dbReference type="AlphaFoldDB" id="A0A840DDE8"/>
<evidence type="ECO:0000313" key="5">
    <source>
        <dbReference type="Proteomes" id="UP000571183"/>
    </source>
</evidence>
<comment type="caution">
    <text evidence="4">The sequence shown here is derived from an EMBL/GenBank/DDBJ whole genome shotgun (WGS) entry which is preliminary data.</text>
</comment>
<dbReference type="InterPro" id="IPR050922">
    <property type="entry name" value="LytR/CpsA/Psr_CW_biosynth"/>
</dbReference>
<dbReference type="PANTHER" id="PTHR33392">
    <property type="entry name" value="POLYISOPRENYL-TEICHOIC ACID--PEPTIDOGLYCAN TEICHOIC ACID TRANSFERASE TAGU"/>
    <property type="match status" value="1"/>
</dbReference>
<dbReference type="NCBIfam" id="TIGR00350">
    <property type="entry name" value="lytR_cpsA_psr"/>
    <property type="match status" value="1"/>
</dbReference>
<reference evidence="4" key="1">
    <citation type="submission" date="2020-08" db="EMBL/GenBank/DDBJ databases">
        <title>Sequencing the genomes of 1000 actinobacteria strains.</title>
        <authorList>
            <person name="Klenk H.-P."/>
        </authorList>
    </citation>
    <scope>NUCLEOTIDE SEQUENCE [LARGE SCALE GENOMIC DNA]</scope>
    <source>
        <strain evidence="4">DSM 27064</strain>
    </source>
</reference>
<keyword evidence="2" id="KW-0472">Membrane</keyword>
<evidence type="ECO:0000259" key="3">
    <source>
        <dbReference type="Pfam" id="PF03816"/>
    </source>
</evidence>
<sequence>MDLQRQMSLPLRYPDETDPRFMTKRARWFVVLGFLLPGSVQILAGKKALGRFAMVATWLLLAGVAAFGVGLWQFRVQTLNLLGQQWFLTALQVVLGCYLLMWLILGFDTMRLLRLTRVRGNWRAPLAFVTVLLTVLPVAAGLWGINLLQTSKQVVSEVFAERPAVSPDENGRYNILLLGTDAGADREGVRPDSITLVSIDAATGKSVFVGLPRELNEPQFKPSSPLYAIYPEGFGAIDGCNTGRCWLNSLFSEGEIFLPELYPDATAHGSTPGIEATKDGVAGSTGLDIHFYVLLNMEGFQELIDALGGVEINVTEPLPIGGDEFGNGVEGYVEPGLRRLSGYEALWYARSRYGSERGDYDRMERQRELQAAILAQMDPRNVLLRFEAILQSGTHVAETDVPNNMIGTLTDLALRAKQHEPVRVELSPPEIITEAPDYDRIHEMVREAIVQASGSDENGQ</sequence>
<dbReference type="PANTHER" id="PTHR33392:SF6">
    <property type="entry name" value="POLYISOPRENYL-TEICHOIC ACID--PEPTIDOGLYCAN TEICHOIC ACID TRANSFERASE TAGU"/>
    <property type="match status" value="1"/>
</dbReference>
<accession>A0A840DDE8</accession>
<evidence type="ECO:0000313" key="4">
    <source>
        <dbReference type="EMBL" id="MBB4071481.1"/>
    </source>
</evidence>
<dbReference type="RefSeq" id="WP_183304540.1">
    <property type="nucleotide sequence ID" value="NZ_JACIFD010000006.1"/>
</dbReference>
<feature type="domain" description="Cell envelope-related transcriptional attenuator" evidence="3">
    <location>
        <begin position="265"/>
        <end position="377"/>
    </location>
</feature>
<proteinExistence type="inferred from homology"/>
<gene>
    <name evidence="4" type="ORF">F5897_000785</name>
</gene>
<feature type="transmembrane region" description="Helical" evidence="2">
    <location>
        <begin position="26"/>
        <end position="45"/>
    </location>
</feature>
<evidence type="ECO:0000256" key="1">
    <source>
        <dbReference type="ARBA" id="ARBA00006068"/>
    </source>
</evidence>
<dbReference type="InterPro" id="IPR004474">
    <property type="entry name" value="LytR_CpsA_psr"/>
</dbReference>
<evidence type="ECO:0000256" key="2">
    <source>
        <dbReference type="SAM" id="Phobius"/>
    </source>
</evidence>
<keyword evidence="5" id="KW-1185">Reference proteome</keyword>
<name>A0A840DDE8_9MICO</name>
<keyword evidence="2" id="KW-1133">Transmembrane helix</keyword>
<dbReference type="Pfam" id="PF03816">
    <property type="entry name" value="LytR_cpsA_psr"/>
    <property type="match status" value="1"/>
</dbReference>
<feature type="transmembrane region" description="Helical" evidence="2">
    <location>
        <begin position="86"/>
        <end position="105"/>
    </location>
</feature>
<keyword evidence="2" id="KW-0812">Transmembrane</keyword>
<feature type="transmembrane region" description="Helical" evidence="2">
    <location>
        <begin position="52"/>
        <end position="74"/>
    </location>
</feature>
<comment type="similarity">
    <text evidence="1">Belongs to the LytR/CpsA/Psr (LCP) family.</text>
</comment>
<dbReference type="EMBL" id="JACIFD010000006">
    <property type="protein sequence ID" value="MBB4071481.1"/>
    <property type="molecule type" value="Genomic_DNA"/>
</dbReference>
<feature type="transmembrane region" description="Helical" evidence="2">
    <location>
        <begin position="126"/>
        <end position="145"/>
    </location>
</feature>
<organism evidence="4 5">
    <name type="scientific">Canibacter oris</name>
    <dbReference type="NCBI Taxonomy" id="1365628"/>
    <lineage>
        <taxon>Bacteria</taxon>
        <taxon>Bacillati</taxon>
        <taxon>Actinomycetota</taxon>
        <taxon>Actinomycetes</taxon>
        <taxon>Micrococcales</taxon>
        <taxon>Microbacteriaceae</taxon>
        <taxon>Canibacter</taxon>
    </lineage>
</organism>
<dbReference type="Proteomes" id="UP000571183">
    <property type="component" value="Unassembled WGS sequence"/>
</dbReference>
<dbReference type="Gene3D" id="3.40.630.190">
    <property type="entry name" value="LCP protein"/>
    <property type="match status" value="1"/>
</dbReference>